<dbReference type="InterPro" id="IPR011009">
    <property type="entry name" value="Kinase-like_dom_sf"/>
</dbReference>
<dbReference type="AlphaFoldDB" id="A0A916Q692"/>
<proteinExistence type="inferred from homology"/>
<evidence type="ECO:0000256" key="1">
    <source>
        <dbReference type="ARBA" id="ARBA00009670"/>
    </source>
</evidence>
<dbReference type="CDD" id="cd05121">
    <property type="entry name" value="ABC1_ADCK3-like"/>
    <property type="match status" value="1"/>
</dbReference>
<keyword evidence="5" id="KW-1185">Reference proteome</keyword>
<dbReference type="EMBL" id="BLYI01000031">
    <property type="protein sequence ID" value="GFO85183.1"/>
    <property type="molecule type" value="Genomic_DNA"/>
</dbReference>
<protein>
    <submittedName>
        <fullName evidence="4">ABC transporter</fullName>
    </submittedName>
</protein>
<name>A0A916Q692_9FIRM</name>
<dbReference type="RefSeq" id="WP_201310887.1">
    <property type="nucleotide sequence ID" value="NZ_BLYI01000031.1"/>
</dbReference>
<sequence length="534" mass="60617">MKQEEKNTKEHNSKGRLREILSVLKRYHITQGIQPDKLCAILEDLGPTYVKLGQIMSMRSDMIPEKYCKQLSRLRTDVKPLPFDVILGVLEQELGEPPEQVFLQIDSRPLGSASIAQVHKAVLKTGEPVVLKVQRPGIKETMAQDIALIKKASGLLNFAAGTGDLIDFRGIIDEMWETTKEEMDFFKEADHLELFYNNQKEISYITCPKVYREYSSCRLLVMSYIDGIQIDQTASLEELGYDMLEIGEKAAENFCKQILEDGFFHADPHPGNLWISDGKIAWLDLGMAGHLSDHYKAILKRAISAILKNDIYELKNAFLSFGTPKHKINHAQLYTDLDDLVGRYMNMDFGTMNVGELMEDFLDLLKTHEISVPSDITLLARSMITMEGTLKICSPKVNMLQILTTHMSAIMAKEFDIKKELRHSLRDIYSSSKKSLEIPAQLSDLLNITKNGQIRINLESSETRGLKEEMGHHINHLILTVLAAVFWCSSAILCLTDISPQIFHMPWLAFAGFCLGGIFMLYLLISMILRRKKK</sequence>
<evidence type="ECO:0000259" key="3">
    <source>
        <dbReference type="Pfam" id="PF03109"/>
    </source>
</evidence>
<evidence type="ECO:0000313" key="5">
    <source>
        <dbReference type="Proteomes" id="UP000613208"/>
    </source>
</evidence>
<feature type="domain" description="ABC1 atypical kinase-like" evidence="3">
    <location>
        <begin position="74"/>
        <end position="315"/>
    </location>
</feature>
<evidence type="ECO:0000313" key="4">
    <source>
        <dbReference type="EMBL" id="GFO85183.1"/>
    </source>
</evidence>
<dbReference type="PANTHER" id="PTHR10566:SF113">
    <property type="entry name" value="PROTEIN ACTIVITY OF BC1 COMPLEX KINASE 7, CHLOROPLASTIC"/>
    <property type="match status" value="1"/>
</dbReference>
<dbReference type="SUPFAM" id="SSF56112">
    <property type="entry name" value="Protein kinase-like (PK-like)"/>
    <property type="match status" value="1"/>
</dbReference>
<keyword evidence="2" id="KW-1133">Transmembrane helix</keyword>
<comment type="caution">
    <text evidence="4">The sequence shown here is derived from an EMBL/GenBank/DDBJ whole genome shotgun (WGS) entry which is preliminary data.</text>
</comment>
<keyword evidence="2" id="KW-0472">Membrane</keyword>
<evidence type="ECO:0000256" key="2">
    <source>
        <dbReference type="SAM" id="Phobius"/>
    </source>
</evidence>
<gene>
    <name evidence="4" type="ORF">ANBU17_15300</name>
</gene>
<comment type="similarity">
    <text evidence="1">Belongs to the protein kinase superfamily. ADCK protein kinase family.</text>
</comment>
<dbReference type="PANTHER" id="PTHR10566">
    <property type="entry name" value="CHAPERONE-ACTIVITY OF BC1 COMPLEX CABC1 -RELATED"/>
    <property type="match status" value="1"/>
</dbReference>
<keyword evidence="2" id="KW-0812">Transmembrane</keyword>
<accession>A0A916Q692</accession>
<dbReference type="Pfam" id="PF03109">
    <property type="entry name" value="ABC1"/>
    <property type="match status" value="1"/>
</dbReference>
<feature type="transmembrane region" description="Helical" evidence="2">
    <location>
        <begin position="507"/>
        <end position="529"/>
    </location>
</feature>
<feature type="transmembrane region" description="Helical" evidence="2">
    <location>
        <begin position="474"/>
        <end position="495"/>
    </location>
</feature>
<organism evidence="4 5">
    <name type="scientific">Anaerostipes butyraticus</name>
    <dbReference type="NCBI Taxonomy" id="645466"/>
    <lineage>
        <taxon>Bacteria</taxon>
        <taxon>Bacillati</taxon>
        <taxon>Bacillota</taxon>
        <taxon>Clostridia</taxon>
        <taxon>Lachnospirales</taxon>
        <taxon>Lachnospiraceae</taxon>
        <taxon>Anaerostipes</taxon>
    </lineage>
</organism>
<reference evidence="4" key="1">
    <citation type="submission" date="2020-06" db="EMBL/GenBank/DDBJ databases">
        <title>Characterization of fructooligosaccharide metabolism and fructooligosaccharide-degrading enzymes in human commensal butyrate producers.</title>
        <authorList>
            <person name="Tanno H."/>
            <person name="Fujii T."/>
            <person name="Hirano K."/>
            <person name="Maeno S."/>
            <person name="Tonozuka T."/>
            <person name="Sakamoto M."/>
            <person name="Ohkuma M."/>
            <person name="Tochio T."/>
            <person name="Endo A."/>
        </authorList>
    </citation>
    <scope>NUCLEOTIDE SEQUENCE</scope>
    <source>
        <strain evidence="4">JCM 17466</strain>
    </source>
</reference>
<dbReference type="InterPro" id="IPR050154">
    <property type="entry name" value="UbiB_kinase"/>
</dbReference>
<dbReference type="Proteomes" id="UP000613208">
    <property type="component" value="Unassembled WGS sequence"/>
</dbReference>
<dbReference type="InterPro" id="IPR004147">
    <property type="entry name" value="ABC1_dom"/>
</dbReference>